<evidence type="ECO:0000256" key="1">
    <source>
        <dbReference type="SAM" id="MobiDB-lite"/>
    </source>
</evidence>
<gene>
    <name evidence="2" type="ORF">PBT88_20385</name>
</gene>
<proteinExistence type="predicted"/>
<organism evidence="2 3">
    <name type="scientific">Sphingomonas abietis</name>
    <dbReference type="NCBI Taxonomy" id="3012344"/>
    <lineage>
        <taxon>Bacteria</taxon>
        <taxon>Pseudomonadati</taxon>
        <taxon>Pseudomonadota</taxon>
        <taxon>Alphaproteobacteria</taxon>
        <taxon>Sphingomonadales</taxon>
        <taxon>Sphingomonadaceae</taxon>
        <taxon>Sphingomonas</taxon>
    </lineage>
</organism>
<reference evidence="2 3" key="1">
    <citation type="submission" date="2022-12" db="EMBL/GenBank/DDBJ databases">
        <title>Sphingomonas abieness sp. nov., an endophytic bacterium isolated from Abies koreana.</title>
        <authorList>
            <person name="Jiang L."/>
            <person name="Lee J."/>
        </authorList>
    </citation>
    <scope>NUCLEOTIDE SEQUENCE [LARGE SCALE GENOMIC DNA]</scope>
    <source>
        <strain evidence="3">PAMB 00755</strain>
    </source>
</reference>
<protein>
    <submittedName>
        <fullName evidence="2">Uncharacterized protein</fullName>
    </submittedName>
</protein>
<evidence type="ECO:0000313" key="3">
    <source>
        <dbReference type="Proteomes" id="UP001210865"/>
    </source>
</evidence>
<sequence length="395" mass="43475">MVEGDSSGTVKEKKPRSAKAKPVATKSSPQKVPQKRSRVVRNFPASPFEEALSFAKAVLDYGSGASVRRVTLFNHLGKSPESGLSRQIITNANKYNLIKGGYQADILELTPEGKKASDEQIQPRERARARVQLAILDIEPFSGLFQRFQTLRLPAKGALIDAVKEFGVSADAAEEAVDTFIVNLRFVGLLQTLSGADRIITIDHLLDDLPSSLGFQSEPSMIPVSSGQLITSGDAHFEGIAFYITPIGDVGSEQREHSDLFLGSIVEPALESLQLKVIRADQIDRPGVITKQVIEYLFKSRLVIADLSYHNPNVFYELAIRHMLRKPVVQLMRTLDKIPFDVNQVRTISVDTSSIYKMVPQLEAYKSQLAAQVRSVLENPDAVDSPISMYLPASG</sequence>
<keyword evidence="3" id="KW-1185">Reference proteome</keyword>
<name>A0ABY7NM77_9SPHN</name>
<accession>A0ABY7NM77</accession>
<feature type="region of interest" description="Disordered" evidence="1">
    <location>
        <begin position="1"/>
        <end position="39"/>
    </location>
</feature>
<dbReference type="EMBL" id="CP115174">
    <property type="protein sequence ID" value="WBO22458.1"/>
    <property type="molecule type" value="Genomic_DNA"/>
</dbReference>
<dbReference type="Gene3D" id="3.40.50.450">
    <property type="match status" value="1"/>
</dbReference>
<dbReference type="RefSeq" id="WP_270077101.1">
    <property type="nucleotide sequence ID" value="NZ_CP115174.1"/>
</dbReference>
<dbReference type="Proteomes" id="UP001210865">
    <property type="component" value="Chromosome"/>
</dbReference>
<evidence type="ECO:0000313" key="2">
    <source>
        <dbReference type="EMBL" id="WBO22458.1"/>
    </source>
</evidence>